<dbReference type="CDD" id="cd06261">
    <property type="entry name" value="TM_PBP2"/>
    <property type="match status" value="1"/>
</dbReference>
<dbReference type="PROSITE" id="PS50928">
    <property type="entry name" value="ABC_TM1"/>
    <property type="match status" value="1"/>
</dbReference>
<keyword evidence="4 7" id="KW-0812">Transmembrane</keyword>
<evidence type="ECO:0000313" key="10">
    <source>
        <dbReference type="Proteomes" id="UP000297741"/>
    </source>
</evidence>
<dbReference type="SUPFAM" id="SSF161098">
    <property type="entry name" value="MetI-like"/>
    <property type="match status" value="1"/>
</dbReference>
<comment type="similarity">
    <text evidence="7">Belongs to the binding-protein-dependent transport system permease family.</text>
</comment>
<sequence>MRVQESGPMALLFQRLGPKVLIWFTLTFLVIWTATPIIWAILSSFKDPLEIYESKSLLPEVWRLDAYRKVLSMPGFSTWLMNSVIVTVVATIVPLILAILAAYGFARYAFKFRHVLLLLYLIPRIIPRVSLIVPLNDLMSDLGLINTYSVLFITYIASAVPLATWILVGFFGSIPKEIEESATLDGANMWNRLRHVMLPMAWPGVVTAAVLCLREAWNEFSFVLALVNQTDMRTLPYQLYMLKDSMGIQDYAVYNAFTILTVLPLLLVYLLLERKVVDSIVSGAVKS</sequence>
<evidence type="ECO:0000256" key="4">
    <source>
        <dbReference type="ARBA" id="ARBA00022692"/>
    </source>
</evidence>
<evidence type="ECO:0000256" key="6">
    <source>
        <dbReference type="ARBA" id="ARBA00023136"/>
    </source>
</evidence>
<organism evidence="9 10">
    <name type="scientific">Pseudotabrizicola sediminis</name>
    <dbReference type="NCBI Taxonomy" id="2486418"/>
    <lineage>
        <taxon>Bacteria</taxon>
        <taxon>Pseudomonadati</taxon>
        <taxon>Pseudomonadota</taxon>
        <taxon>Alphaproteobacteria</taxon>
        <taxon>Rhodobacterales</taxon>
        <taxon>Paracoccaceae</taxon>
        <taxon>Pseudotabrizicola</taxon>
    </lineage>
</organism>
<dbReference type="PANTHER" id="PTHR32243">
    <property type="entry name" value="MALTOSE TRANSPORT SYSTEM PERMEASE-RELATED"/>
    <property type="match status" value="1"/>
</dbReference>
<feature type="domain" description="ABC transmembrane type-1" evidence="8">
    <location>
        <begin position="80"/>
        <end position="272"/>
    </location>
</feature>
<evidence type="ECO:0000256" key="3">
    <source>
        <dbReference type="ARBA" id="ARBA00022475"/>
    </source>
</evidence>
<feature type="transmembrane region" description="Helical" evidence="7">
    <location>
        <begin position="251"/>
        <end position="272"/>
    </location>
</feature>
<proteinExistence type="inferred from homology"/>
<dbReference type="InterPro" id="IPR035906">
    <property type="entry name" value="MetI-like_sf"/>
</dbReference>
<reference evidence="9 10" key="1">
    <citation type="submission" date="2018-11" db="EMBL/GenBank/DDBJ databases">
        <title>Tabrizicola sp. isolated from sediment of alpine lake.</title>
        <authorList>
            <person name="Liu Z."/>
        </authorList>
    </citation>
    <scope>NUCLEOTIDE SEQUENCE [LARGE SCALE GENOMIC DNA]</scope>
    <source>
        <strain evidence="9 10">DRYC-M-16</strain>
    </source>
</reference>
<comment type="subcellular location">
    <subcellularLocation>
        <location evidence="1 7">Cell membrane</location>
        <topology evidence="1 7">Multi-pass membrane protein</topology>
    </subcellularLocation>
</comment>
<evidence type="ECO:0000256" key="1">
    <source>
        <dbReference type="ARBA" id="ARBA00004651"/>
    </source>
</evidence>
<dbReference type="EMBL" id="RPEM01000008">
    <property type="protein sequence ID" value="TGD42645.1"/>
    <property type="molecule type" value="Genomic_DNA"/>
</dbReference>
<dbReference type="InterPro" id="IPR000515">
    <property type="entry name" value="MetI-like"/>
</dbReference>
<feature type="transmembrane region" description="Helical" evidence="7">
    <location>
        <begin position="20"/>
        <end position="42"/>
    </location>
</feature>
<keyword evidence="5 7" id="KW-1133">Transmembrane helix</keyword>
<evidence type="ECO:0000256" key="7">
    <source>
        <dbReference type="RuleBase" id="RU363032"/>
    </source>
</evidence>
<name>A0ABY2KJP4_9RHOB</name>
<feature type="transmembrane region" description="Helical" evidence="7">
    <location>
        <begin position="115"/>
        <end position="135"/>
    </location>
</feature>
<feature type="transmembrane region" description="Helical" evidence="7">
    <location>
        <begin position="195"/>
        <end position="217"/>
    </location>
</feature>
<evidence type="ECO:0000259" key="8">
    <source>
        <dbReference type="PROSITE" id="PS50928"/>
    </source>
</evidence>
<feature type="transmembrane region" description="Helical" evidence="7">
    <location>
        <begin position="147"/>
        <end position="174"/>
    </location>
</feature>
<accession>A0ABY2KJP4</accession>
<gene>
    <name evidence="9" type="ORF">EEB11_12930</name>
</gene>
<keyword evidence="10" id="KW-1185">Reference proteome</keyword>
<comment type="caution">
    <text evidence="9">The sequence shown here is derived from an EMBL/GenBank/DDBJ whole genome shotgun (WGS) entry which is preliminary data.</text>
</comment>
<dbReference type="InterPro" id="IPR050901">
    <property type="entry name" value="BP-dep_ABC_trans_perm"/>
</dbReference>
<evidence type="ECO:0000256" key="5">
    <source>
        <dbReference type="ARBA" id="ARBA00022989"/>
    </source>
</evidence>
<keyword evidence="6 7" id="KW-0472">Membrane</keyword>
<dbReference type="RefSeq" id="WP_135431991.1">
    <property type="nucleotide sequence ID" value="NZ_RPEM01000008.1"/>
</dbReference>
<feature type="transmembrane region" description="Helical" evidence="7">
    <location>
        <begin position="79"/>
        <end position="103"/>
    </location>
</feature>
<dbReference type="Pfam" id="PF00528">
    <property type="entry name" value="BPD_transp_1"/>
    <property type="match status" value="1"/>
</dbReference>
<evidence type="ECO:0000313" key="9">
    <source>
        <dbReference type="EMBL" id="TGD42645.1"/>
    </source>
</evidence>
<dbReference type="PANTHER" id="PTHR32243:SF18">
    <property type="entry name" value="INNER MEMBRANE ABC TRANSPORTER PERMEASE PROTEIN YCJP"/>
    <property type="match status" value="1"/>
</dbReference>
<protein>
    <submittedName>
        <fullName evidence="9">Carbohydrate ABC transporter permease</fullName>
    </submittedName>
</protein>
<dbReference type="Gene3D" id="1.10.3720.10">
    <property type="entry name" value="MetI-like"/>
    <property type="match status" value="1"/>
</dbReference>
<keyword evidence="2 7" id="KW-0813">Transport</keyword>
<evidence type="ECO:0000256" key="2">
    <source>
        <dbReference type="ARBA" id="ARBA00022448"/>
    </source>
</evidence>
<dbReference type="Proteomes" id="UP000297741">
    <property type="component" value="Unassembled WGS sequence"/>
</dbReference>
<keyword evidence="3" id="KW-1003">Cell membrane</keyword>